<dbReference type="AlphaFoldDB" id="A0A099D6F7"/>
<gene>
    <name evidence="1" type="ORF">CDG81_10685</name>
    <name evidence="2" type="ORF">IL38_10715</name>
</gene>
<dbReference type="OrthoDB" id="6912741at2"/>
<proteinExistence type="predicted"/>
<organism evidence="1 4">
    <name type="scientific">Actinopolyspora erythraea</name>
    <dbReference type="NCBI Taxonomy" id="414996"/>
    <lineage>
        <taxon>Bacteria</taxon>
        <taxon>Bacillati</taxon>
        <taxon>Actinomycetota</taxon>
        <taxon>Actinomycetes</taxon>
        <taxon>Actinopolysporales</taxon>
        <taxon>Actinopolysporaceae</taxon>
        <taxon>Actinopolyspora</taxon>
    </lineage>
</organism>
<evidence type="ECO:0000313" key="1">
    <source>
        <dbReference type="EMBL" id="ASU78663.1"/>
    </source>
</evidence>
<dbReference type="eggNOG" id="COG3802">
    <property type="taxonomic scope" value="Bacteria"/>
</dbReference>
<dbReference type="Proteomes" id="UP000029737">
    <property type="component" value="Unassembled WGS sequence"/>
</dbReference>
<sequence length="288" mass="31836">MTVLFECTYRGQRHLGFGVPDEDGPLRMRRLTGEVRHRVAVDGDDVASWLDSVTTGGEVVVTPRERAEVRFRPPLLPGNAGEAMVSGFMRTHNVKAEENPPEQPNWFLKGLGEVLKTSGQRLSVPEGAHAVCEEAEVVLVYVVDERGEPRYAGYTFGNDVTDIGRFKHHAGHLSYAKLCDAAVVPFLFRGAPPRSVTGSVSVERYGTQVWQGEFTTGTRALYYGVEEMMGGLFAHRALLHPGRVHYVFLGADHSSYHGGFRMADGDRVRIDFSGEGVTLTNEISWGER</sequence>
<dbReference type="SUPFAM" id="SSF56529">
    <property type="entry name" value="FAH"/>
    <property type="match status" value="1"/>
</dbReference>
<reference evidence="2 3" key="1">
    <citation type="journal article" date="2014" name="PLoS ONE">
        <title>Identification and Characterization of a New Erythromycin Biosynthetic Gene Cluster in Actinopolyspora erythraea YIM90600, a Novel Erythronolide-Producing Halophilic Actinomycete Isolated from Salt Field.</title>
        <authorList>
            <person name="Chen D."/>
            <person name="Feng J."/>
            <person name="Huang L."/>
            <person name="Zhang Q."/>
            <person name="Wu J."/>
            <person name="Zhu X."/>
            <person name="Duan Y."/>
            <person name="Xu Z."/>
        </authorList>
    </citation>
    <scope>NUCLEOTIDE SEQUENCE [LARGE SCALE GENOMIC DNA]</scope>
    <source>
        <strain evidence="2 3">YIM90600</strain>
    </source>
</reference>
<reference evidence="1 4" key="2">
    <citation type="submission" date="2017-08" db="EMBL/GenBank/DDBJ databases">
        <title>The complete genome sequence of moderately halophilic actinomycete Actinopolyspora erythraea YIM 90600, the producer of novel erythromycin, novel actinopolysporins A-C and tubercidin.</title>
        <authorList>
            <person name="Yin M."/>
            <person name="Tang S."/>
        </authorList>
    </citation>
    <scope>NUCLEOTIDE SEQUENCE [LARGE SCALE GENOMIC DNA]</scope>
    <source>
        <strain evidence="1 4">YIM 90600</strain>
    </source>
</reference>
<dbReference type="Gene3D" id="3.90.850.10">
    <property type="entry name" value="Fumarylacetoacetase-like, C-terminal domain"/>
    <property type="match status" value="1"/>
</dbReference>
<evidence type="ECO:0000313" key="2">
    <source>
        <dbReference type="EMBL" id="KGI81422.1"/>
    </source>
</evidence>
<dbReference type="EMBL" id="CP022752">
    <property type="protein sequence ID" value="ASU78663.1"/>
    <property type="molecule type" value="Genomic_DNA"/>
</dbReference>
<name>A0A099D6F7_9ACTN</name>
<dbReference type="InterPro" id="IPR036663">
    <property type="entry name" value="Fumarylacetoacetase_C_sf"/>
</dbReference>
<accession>A0A099D6F7</accession>
<dbReference type="Proteomes" id="UP000215043">
    <property type="component" value="Chromosome"/>
</dbReference>
<dbReference type="RefSeq" id="WP_043573041.1">
    <property type="nucleotide sequence ID" value="NZ_CP022752.1"/>
</dbReference>
<dbReference type="HOGENOM" id="CLU_965161_0_0_11"/>
<evidence type="ECO:0000313" key="4">
    <source>
        <dbReference type="Proteomes" id="UP000215043"/>
    </source>
</evidence>
<dbReference type="KEGG" id="aey:CDG81_10685"/>
<dbReference type="EMBL" id="JPMV01000018">
    <property type="protein sequence ID" value="KGI81422.1"/>
    <property type="molecule type" value="Genomic_DNA"/>
</dbReference>
<keyword evidence="3" id="KW-1185">Reference proteome</keyword>
<evidence type="ECO:0000313" key="3">
    <source>
        <dbReference type="Proteomes" id="UP000029737"/>
    </source>
</evidence>
<protein>
    <submittedName>
        <fullName evidence="1">FAH family protein</fullName>
    </submittedName>
</protein>
<dbReference type="GO" id="GO:0003824">
    <property type="term" value="F:catalytic activity"/>
    <property type="evidence" value="ECO:0007669"/>
    <property type="project" value="InterPro"/>
</dbReference>